<dbReference type="PANTHER" id="PTHR46796">
    <property type="entry name" value="HTH-TYPE TRANSCRIPTIONAL ACTIVATOR RHAS-RELATED"/>
    <property type="match status" value="1"/>
</dbReference>
<dbReference type="GO" id="GO:0003700">
    <property type="term" value="F:DNA-binding transcription factor activity"/>
    <property type="evidence" value="ECO:0007669"/>
    <property type="project" value="InterPro"/>
</dbReference>
<dbReference type="Gene3D" id="1.10.10.60">
    <property type="entry name" value="Homeodomain-like"/>
    <property type="match status" value="1"/>
</dbReference>
<dbReference type="InterPro" id="IPR018060">
    <property type="entry name" value="HTH_AraC"/>
</dbReference>
<evidence type="ECO:0000313" key="6">
    <source>
        <dbReference type="Proteomes" id="UP000305836"/>
    </source>
</evidence>
<keyword evidence="3" id="KW-0804">Transcription</keyword>
<dbReference type="OrthoDB" id="161473at2"/>
<evidence type="ECO:0000259" key="4">
    <source>
        <dbReference type="PROSITE" id="PS01124"/>
    </source>
</evidence>
<dbReference type="PRINTS" id="PR00032">
    <property type="entry name" value="HTHARAC"/>
</dbReference>
<gene>
    <name evidence="5" type="ORF">FDA38_05180</name>
</gene>
<dbReference type="Proteomes" id="UP000305836">
    <property type="component" value="Unassembled WGS sequence"/>
</dbReference>
<dbReference type="PROSITE" id="PS01124">
    <property type="entry name" value="HTH_ARAC_FAMILY_2"/>
    <property type="match status" value="1"/>
</dbReference>
<name>A0A4U3M4E5_9ACTN</name>
<keyword evidence="1" id="KW-0805">Transcription regulation</keyword>
<evidence type="ECO:0000256" key="1">
    <source>
        <dbReference type="ARBA" id="ARBA00023015"/>
    </source>
</evidence>
<proteinExistence type="predicted"/>
<feature type="domain" description="HTH araC/xylS-type" evidence="4">
    <location>
        <begin position="6"/>
        <end position="105"/>
    </location>
</feature>
<dbReference type="AlphaFoldDB" id="A0A4U3M4E5"/>
<evidence type="ECO:0000256" key="3">
    <source>
        <dbReference type="ARBA" id="ARBA00023163"/>
    </source>
</evidence>
<evidence type="ECO:0000313" key="5">
    <source>
        <dbReference type="EMBL" id="TKK82206.1"/>
    </source>
</evidence>
<dbReference type="SUPFAM" id="SSF46689">
    <property type="entry name" value="Homeodomain-like"/>
    <property type="match status" value="1"/>
</dbReference>
<dbReference type="Pfam" id="PF12833">
    <property type="entry name" value="HTH_18"/>
    <property type="match status" value="1"/>
</dbReference>
<dbReference type="InterPro" id="IPR009057">
    <property type="entry name" value="Homeodomain-like_sf"/>
</dbReference>
<keyword evidence="2" id="KW-0238">DNA-binding</keyword>
<dbReference type="EMBL" id="SZPZ01000001">
    <property type="protein sequence ID" value="TKK82206.1"/>
    <property type="molecule type" value="Genomic_DNA"/>
</dbReference>
<dbReference type="InterPro" id="IPR020449">
    <property type="entry name" value="Tscrpt_reg_AraC-type_HTH"/>
</dbReference>
<keyword evidence="6" id="KW-1185">Reference proteome</keyword>
<organism evidence="5 6">
    <name type="scientific">Kribbella jiaozuonensis</name>
    <dbReference type="NCBI Taxonomy" id="2575441"/>
    <lineage>
        <taxon>Bacteria</taxon>
        <taxon>Bacillati</taxon>
        <taxon>Actinomycetota</taxon>
        <taxon>Actinomycetes</taxon>
        <taxon>Propionibacteriales</taxon>
        <taxon>Kribbellaceae</taxon>
        <taxon>Kribbella</taxon>
    </lineage>
</organism>
<accession>A0A4U3M4E5</accession>
<dbReference type="RefSeq" id="WP_137252902.1">
    <property type="nucleotide sequence ID" value="NZ_JBHSPQ010000004.1"/>
</dbReference>
<dbReference type="SMART" id="SM00342">
    <property type="entry name" value="HTH_ARAC"/>
    <property type="match status" value="1"/>
</dbReference>
<reference evidence="5 6" key="1">
    <citation type="submission" date="2019-04" db="EMBL/GenBank/DDBJ databases">
        <title>Kribbella sp. NEAU-THZ 27 nov., a novel actinomycete isolated from soil.</title>
        <authorList>
            <person name="Duan L."/>
        </authorList>
    </citation>
    <scope>NUCLEOTIDE SEQUENCE [LARGE SCALE GENOMIC DNA]</scope>
    <source>
        <strain evidence="6">NEAU-THZ27</strain>
    </source>
</reference>
<sequence length="308" mass="33553">MTDVLAAFVSVLTDALDDHAANGADLAARLQLSRSHLDRMVAAAAGESPGALRRRILLERSAYQLLTGTGHILDVAVEAGYGSHEAFTRAFTRAYGVPPAEWRGRPDRIRLETSSGIHFHPPNGLRVAARDEVSSMELVRTMVDHHVWLLGEMLGQAATLTDEQLDRPIEISVEGIDDHPTLRSLLSRLVGQLGMWHANLTGQEYDFSVEQQEYDFSVEQGESVQSMRHRLADVGTAFAADVGELCGANRLDELIVCPGENAEVYTAGGMIAHVLTFGSYRRTLVAGALHDAGCDDLDSGDPIRWIGR</sequence>
<protein>
    <submittedName>
        <fullName evidence="5">Helix-turn-helix transcriptional regulator</fullName>
    </submittedName>
</protein>
<dbReference type="GO" id="GO:0043565">
    <property type="term" value="F:sequence-specific DNA binding"/>
    <property type="evidence" value="ECO:0007669"/>
    <property type="project" value="InterPro"/>
</dbReference>
<dbReference type="InterPro" id="IPR050204">
    <property type="entry name" value="AraC_XylS_family_regulators"/>
</dbReference>
<evidence type="ECO:0000256" key="2">
    <source>
        <dbReference type="ARBA" id="ARBA00023125"/>
    </source>
</evidence>
<comment type="caution">
    <text evidence="5">The sequence shown here is derived from an EMBL/GenBank/DDBJ whole genome shotgun (WGS) entry which is preliminary data.</text>
</comment>